<protein>
    <recommendedName>
        <fullName evidence="6">Thioredoxin</fullName>
    </recommendedName>
</protein>
<dbReference type="STRING" id="762486.SAMN05444411_101115"/>
<dbReference type="PRINTS" id="PR00421">
    <property type="entry name" value="THIOREDOXIN"/>
</dbReference>
<dbReference type="PROSITE" id="PS00194">
    <property type="entry name" value="THIOREDOXIN_1"/>
    <property type="match status" value="1"/>
</dbReference>
<dbReference type="InterPro" id="IPR013766">
    <property type="entry name" value="Thioredoxin_domain"/>
</dbReference>
<dbReference type="NCBIfam" id="TIGR01068">
    <property type="entry name" value="thioredoxin"/>
    <property type="match status" value="1"/>
</dbReference>
<dbReference type="GO" id="GO:0015035">
    <property type="term" value="F:protein-disulfide reductase activity"/>
    <property type="evidence" value="ECO:0007669"/>
    <property type="project" value="UniProtKB-UniRule"/>
</dbReference>
<evidence type="ECO:0000256" key="2">
    <source>
        <dbReference type="ARBA" id="ARBA00022448"/>
    </source>
</evidence>
<evidence type="ECO:0000256" key="1">
    <source>
        <dbReference type="ARBA" id="ARBA00008987"/>
    </source>
</evidence>
<keyword evidence="9" id="KW-1185">Reference proteome</keyword>
<dbReference type="AlphaFoldDB" id="A0A1H2R1K7"/>
<dbReference type="Gene3D" id="3.40.30.10">
    <property type="entry name" value="Glutaredoxin"/>
    <property type="match status" value="1"/>
</dbReference>
<dbReference type="PANTHER" id="PTHR45663:SF11">
    <property type="entry name" value="GEO12009P1"/>
    <property type="match status" value="1"/>
</dbReference>
<dbReference type="GO" id="GO:0005737">
    <property type="term" value="C:cytoplasm"/>
    <property type="evidence" value="ECO:0007669"/>
    <property type="project" value="TreeGrafter"/>
</dbReference>
<keyword evidence="3" id="KW-0249">Electron transport</keyword>
<accession>A0A1H2R1K7</accession>
<keyword evidence="4" id="KW-1015">Disulfide bond</keyword>
<dbReference type="Proteomes" id="UP000199595">
    <property type="component" value="Unassembled WGS sequence"/>
</dbReference>
<proteinExistence type="inferred from homology"/>
<dbReference type="OrthoDB" id="9790390at2"/>
<dbReference type="InterPro" id="IPR005746">
    <property type="entry name" value="Thioredoxin"/>
</dbReference>
<evidence type="ECO:0000313" key="8">
    <source>
        <dbReference type="EMBL" id="SDW12559.1"/>
    </source>
</evidence>
<dbReference type="FunFam" id="3.40.30.10:FF:000229">
    <property type="entry name" value="Thioredoxin (TRX)"/>
    <property type="match status" value="1"/>
</dbReference>
<gene>
    <name evidence="8" type="ORF">SAMN05444411_101115</name>
</gene>
<dbReference type="PANTHER" id="PTHR45663">
    <property type="entry name" value="GEO12009P1"/>
    <property type="match status" value="1"/>
</dbReference>
<feature type="domain" description="Thioredoxin" evidence="7">
    <location>
        <begin position="8"/>
        <end position="116"/>
    </location>
</feature>
<dbReference type="SUPFAM" id="SSF52833">
    <property type="entry name" value="Thioredoxin-like"/>
    <property type="match status" value="1"/>
</dbReference>
<evidence type="ECO:0000256" key="6">
    <source>
        <dbReference type="NCBIfam" id="TIGR01068"/>
    </source>
</evidence>
<dbReference type="Pfam" id="PF00085">
    <property type="entry name" value="Thioredoxin"/>
    <property type="match status" value="1"/>
</dbReference>
<organism evidence="8 9">
    <name type="scientific">Lutibacter oricola</name>
    <dbReference type="NCBI Taxonomy" id="762486"/>
    <lineage>
        <taxon>Bacteria</taxon>
        <taxon>Pseudomonadati</taxon>
        <taxon>Bacteroidota</taxon>
        <taxon>Flavobacteriia</taxon>
        <taxon>Flavobacteriales</taxon>
        <taxon>Flavobacteriaceae</taxon>
        <taxon>Lutibacter</taxon>
    </lineage>
</organism>
<evidence type="ECO:0000313" key="9">
    <source>
        <dbReference type="Proteomes" id="UP000199595"/>
    </source>
</evidence>
<sequence>MTELLTKETFLEKVFNFEKNKEWKFEGDLPCVIDFYADWCGPCKAVAPVLEELGEDYKGKVNIYKIDTEVEQELGAAFGIRSIPSILFVPKNGEPQMAQGALPKHQFEEIIKDVLGVDK</sequence>
<dbReference type="EMBL" id="FNNJ01000001">
    <property type="protein sequence ID" value="SDW12559.1"/>
    <property type="molecule type" value="Genomic_DNA"/>
</dbReference>
<evidence type="ECO:0000256" key="3">
    <source>
        <dbReference type="ARBA" id="ARBA00022982"/>
    </source>
</evidence>
<evidence type="ECO:0000259" key="7">
    <source>
        <dbReference type="PROSITE" id="PS51352"/>
    </source>
</evidence>
<reference evidence="8 9" key="1">
    <citation type="submission" date="2016-10" db="EMBL/GenBank/DDBJ databases">
        <authorList>
            <person name="de Groot N.N."/>
        </authorList>
    </citation>
    <scope>NUCLEOTIDE SEQUENCE [LARGE SCALE GENOMIC DNA]</scope>
    <source>
        <strain evidence="8 9">DSM 24956</strain>
    </source>
</reference>
<dbReference type="RefSeq" id="WP_090118640.1">
    <property type="nucleotide sequence ID" value="NZ_FNNJ01000001.1"/>
</dbReference>
<dbReference type="PROSITE" id="PS51352">
    <property type="entry name" value="THIOREDOXIN_2"/>
    <property type="match status" value="1"/>
</dbReference>
<keyword evidence="5" id="KW-0676">Redox-active center</keyword>
<keyword evidence="2" id="KW-0813">Transport</keyword>
<comment type="similarity">
    <text evidence="1">Belongs to the thioredoxin family.</text>
</comment>
<evidence type="ECO:0000256" key="4">
    <source>
        <dbReference type="ARBA" id="ARBA00023157"/>
    </source>
</evidence>
<evidence type="ECO:0000256" key="5">
    <source>
        <dbReference type="ARBA" id="ARBA00023284"/>
    </source>
</evidence>
<name>A0A1H2R1K7_9FLAO</name>
<dbReference type="InterPro" id="IPR036249">
    <property type="entry name" value="Thioredoxin-like_sf"/>
</dbReference>
<dbReference type="CDD" id="cd02947">
    <property type="entry name" value="TRX_family"/>
    <property type="match status" value="1"/>
</dbReference>
<dbReference type="InterPro" id="IPR017937">
    <property type="entry name" value="Thioredoxin_CS"/>
</dbReference>